<dbReference type="EC" id="4.2.3.-" evidence="6"/>
<evidence type="ECO:0000256" key="2">
    <source>
        <dbReference type="ARBA" id="ARBA00006333"/>
    </source>
</evidence>
<dbReference type="Pfam" id="PF19086">
    <property type="entry name" value="Terpene_syn_C_2"/>
    <property type="match status" value="1"/>
</dbReference>
<dbReference type="PANTHER" id="PTHR35201:SF4">
    <property type="entry name" value="BETA-PINACENE SYNTHASE-RELATED"/>
    <property type="match status" value="1"/>
</dbReference>
<evidence type="ECO:0000256" key="1">
    <source>
        <dbReference type="ARBA" id="ARBA00001946"/>
    </source>
</evidence>
<keyword evidence="8" id="KW-1185">Reference proteome</keyword>
<gene>
    <name evidence="7" type="ORF">MSAN_02394200</name>
</gene>
<comment type="similarity">
    <text evidence="2 6">Belongs to the terpene synthase family.</text>
</comment>
<protein>
    <recommendedName>
        <fullName evidence="6">Terpene synthase</fullName>
        <ecNumber evidence="6">4.2.3.-</ecNumber>
    </recommendedName>
</protein>
<proteinExistence type="inferred from homology"/>
<keyword evidence="5 6" id="KW-0456">Lyase</keyword>
<organism evidence="7 8">
    <name type="scientific">Mycena sanguinolenta</name>
    <dbReference type="NCBI Taxonomy" id="230812"/>
    <lineage>
        <taxon>Eukaryota</taxon>
        <taxon>Fungi</taxon>
        <taxon>Dikarya</taxon>
        <taxon>Basidiomycota</taxon>
        <taxon>Agaricomycotina</taxon>
        <taxon>Agaricomycetes</taxon>
        <taxon>Agaricomycetidae</taxon>
        <taxon>Agaricales</taxon>
        <taxon>Marasmiineae</taxon>
        <taxon>Mycenaceae</taxon>
        <taxon>Mycena</taxon>
    </lineage>
</organism>
<dbReference type="PANTHER" id="PTHR35201">
    <property type="entry name" value="TERPENE SYNTHASE"/>
    <property type="match status" value="1"/>
</dbReference>
<dbReference type="SUPFAM" id="SSF48576">
    <property type="entry name" value="Terpenoid synthases"/>
    <property type="match status" value="1"/>
</dbReference>
<evidence type="ECO:0000256" key="4">
    <source>
        <dbReference type="ARBA" id="ARBA00022842"/>
    </source>
</evidence>
<evidence type="ECO:0000256" key="6">
    <source>
        <dbReference type="RuleBase" id="RU366034"/>
    </source>
</evidence>
<comment type="caution">
    <text evidence="7">The sequence shown here is derived from an EMBL/GenBank/DDBJ whole genome shotgun (WGS) entry which is preliminary data.</text>
</comment>
<dbReference type="InterPro" id="IPR034686">
    <property type="entry name" value="Terpene_cyclase-like_2"/>
</dbReference>
<dbReference type="SFLD" id="SFLDS00005">
    <property type="entry name" value="Isoprenoid_Synthase_Type_I"/>
    <property type="match status" value="1"/>
</dbReference>
<dbReference type="GO" id="GO:0008299">
    <property type="term" value="P:isoprenoid biosynthetic process"/>
    <property type="evidence" value="ECO:0007669"/>
    <property type="project" value="UniProtKB-ARBA"/>
</dbReference>
<dbReference type="InterPro" id="IPR008949">
    <property type="entry name" value="Isoprenoid_synthase_dom_sf"/>
</dbReference>
<keyword evidence="3 6" id="KW-0479">Metal-binding</keyword>
<keyword evidence="4 6" id="KW-0460">Magnesium</keyword>
<name>A0A8H6X3Z1_9AGAR</name>
<dbReference type="OrthoDB" id="2861623at2759"/>
<reference evidence="7" key="1">
    <citation type="submission" date="2020-05" db="EMBL/GenBank/DDBJ databases">
        <title>Mycena genomes resolve the evolution of fungal bioluminescence.</title>
        <authorList>
            <person name="Tsai I.J."/>
        </authorList>
    </citation>
    <scope>NUCLEOTIDE SEQUENCE</scope>
    <source>
        <strain evidence="7">160909Yilan</strain>
    </source>
</reference>
<evidence type="ECO:0000256" key="3">
    <source>
        <dbReference type="ARBA" id="ARBA00022723"/>
    </source>
</evidence>
<comment type="cofactor">
    <cofactor evidence="1 6">
        <name>Mg(2+)</name>
        <dbReference type="ChEBI" id="CHEBI:18420"/>
    </cofactor>
</comment>
<dbReference type="GO" id="GO:0010333">
    <property type="term" value="F:terpene synthase activity"/>
    <property type="evidence" value="ECO:0007669"/>
    <property type="project" value="InterPro"/>
</dbReference>
<dbReference type="GO" id="GO:0046872">
    <property type="term" value="F:metal ion binding"/>
    <property type="evidence" value="ECO:0007669"/>
    <property type="project" value="UniProtKB-KW"/>
</dbReference>
<accession>A0A8H6X3Z1</accession>
<dbReference type="AlphaFoldDB" id="A0A8H6X3Z1"/>
<dbReference type="SFLD" id="SFLDG01020">
    <property type="entry name" value="Terpene_Cyclase_Like_2"/>
    <property type="match status" value="1"/>
</dbReference>
<dbReference type="EMBL" id="JACAZH010000050">
    <property type="protein sequence ID" value="KAF7333923.1"/>
    <property type="molecule type" value="Genomic_DNA"/>
</dbReference>
<evidence type="ECO:0000313" key="8">
    <source>
        <dbReference type="Proteomes" id="UP000623467"/>
    </source>
</evidence>
<dbReference type="Proteomes" id="UP000623467">
    <property type="component" value="Unassembled WGS sequence"/>
</dbReference>
<dbReference type="Gene3D" id="1.10.600.10">
    <property type="entry name" value="Farnesyl Diphosphate Synthase"/>
    <property type="match status" value="1"/>
</dbReference>
<evidence type="ECO:0000256" key="5">
    <source>
        <dbReference type="ARBA" id="ARBA00023239"/>
    </source>
</evidence>
<evidence type="ECO:0000313" key="7">
    <source>
        <dbReference type="EMBL" id="KAF7333923.1"/>
    </source>
</evidence>
<sequence>MTVSVLRLPDIHERWPFPITYNRWEDPVSAETLAWLESLSILSAAELKKYRAGINFCNFSSMAYAHFADMEHFRVGCDLLNLLFVLDDITDKMSAAEARRISVISLDGLRNWEIPRPSGEHPAGEMHRRQGYSFSARLHRVASSDVLARFMANYELYLKAVINEADERDRNVVRPSFDTYLTLRRETGAVIMCFDLLLVPAEIPDSILNDARVARVERLGLDLICVGNDILSFNVEQARKATHNAVVVVMHEHGLSVQDAMDFVGRWYCQTVEEFLEAMRDVPPCDSVIIRTRVKMYFAAIANWVTCNYEWSLRSGRYFAADQDPQESGWIVPLLETDCNPEN</sequence>